<dbReference type="AlphaFoldDB" id="A0A554W9G9"/>
<sequence>MVGWALVSCGGGGGSPGYNPNTKELSIGGVASVTVLPGESKALPVSGGVPPYRAVSAESAVAVAAMDGSSLIIGGVAPGAETSVTVTDRAGTSRSLSVKVGSSVPLFTTAPAKLQLGVGPAEARTFRVSGGVKPYTITGDAPLVATVVQLDAEQWRIQGVAIGEMTVRIRDAAGKELEVAVTVGSPELRVSSDNLTLPLGIPARVVVTGGQKPYSVAGGIPSAIQVSRVAGTDGEFEIVGLLVTGDVDVVFADATGKFVKTKVTINDASTQIRVSPSSVRLGERSGSSLRFTVATAARGSLTVLSSFPGLVSISEVTPPEFNADGSVRTYGSFVATVSGNVCVTGDTPVTLTVIDANGSVGTATVTVVDTDPSCPTPAP</sequence>
<gene>
    <name evidence="1" type="ORF">Talka_01117</name>
</gene>
<proteinExistence type="predicted"/>
<keyword evidence="2" id="KW-1185">Reference proteome</keyword>
<evidence type="ECO:0000313" key="2">
    <source>
        <dbReference type="Proteomes" id="UP000315736"/>
    </source>
</evidence>
<name>A0A554W9G9_9BURK</name>
<dbReference type="EMBL" id="VJNB01000004">
    <property type="protein sequence ID" value="TSE20222.1"/>
    <property type="molecule type" value="Genomic_DNA"/>
</dbReference>
<accession>A0A554W9G9</accession>
<comment type="caution">
    <text evidence="1">The sequence shown here is derived from an EMBL/GenBank/DDBJ whole genome shotgun (WGS) entry which is preliminary data.</text>
</comment>
<dbReference type="Proteomes" id="UP000315736">
    <property type="component" value="Unassembled WGS sequence"/>
</dbReference>
<evidence type="ECO:0000313" key="1">
    <source>
        <dbReference type="EMBL" id="TSE20222.1"/>
    </source>
</evidence>
<dbReference type="RefSeq" id="WP_143890138.1">
    <property type="nucleotide sequence ID" value="NZ_VJNB01000004.1"/>
</dbReference>
<dbReference type="OrthoDB" id="8807767at2"/>
<evidence type="ECO:0008006" key="3">
    <source>
        <dbReference type="Google" id="ProtNLM"/>
    </source>
</evidence>
<organism evidence="1 2">
    <name type="scientific">Tepidimonas alkaliphilus</name>
    <dbReference type="NCBI Taxonomy" id="2588942"/>
    <lineage>
        <taxon>Bacteria</taxon>
        <taxon>Pseudomonadati</taxon>
        <taxon>Pseudomonadota</taxon>
        <taxon>Betaproteobacteria</taxon>
        <taxon>Burkholderiales</taxon>
        <taxon>Tepidimonas</taxon>
    </lineage>
</organism>
<protein>
    <recommendedName>
        <fullName evidence="3">Pilus formation protein N-terminal domain-containing protein</fullName>
    </recommendedName>
</protein>
<reference evidence="1 2" key="1">
    <citation type="submission" date="2019-07" db="EMBL/GenBank/DDBJ databases">
        <title>Tepidimonas alkaliphilus YIM 72238 draft genome.</title>
        <authorList>
            <person name="Da Costa M.S."/>
            <person name="Froufe H.J.C."/>
            <person name="Egas C."/>
            <person name="Albuquerque L."/>
        </authorList>
    </citation>
    <scope>NUCLEOTIDE SEQUENCE [LARGE SCALE GENOMIC DNA]</scope>
    <source>
        <strain evidence="1 2">YIM 72238</strain>
    </source>
</reference>